<comment type="caution">
    <text evidence="1">The sequence shown here is derived from an EMBL/GenBank/DDBJ whole genome shotgun (WGS) entry which is preliminary data.</text>
</comment>
<organism evidence="1 2">
    <name type="scientific">Pseudomonas prosekii</name>
    <dbReference type="NCBI Taxonomy" id="1148509"/>
    <lineage>
        <taxon>Bacteria</taxon>
        <taxon>Pseudomonadati</taxon>
        <taxon>Pseudomonadota</taxon>
        <taxon>Gammaproteobacteria</taxon>
        <taxon>Pseudomonadales</taxon>
        <taxon>Pseudomonadaceae</taxon>
        <taxon>Pseudomonas</taxon>
    </lineage>
</organism>
<protein>
    <submittedName>
        <fullName evidence="1">Uncharacterized protein</fullName>
    </submittedName>
</protein>
<name>A0A2U2D440_9PSED</name>
<proteinExistence type="predicted"/>
<reference evidence="1 2" key="1">
    <citation type="submission" date="2018-05" db="EMBL/GenBank/DDBJ databases">
        <title>Genome sequences of two Antarctic strains of Pseudomonas prosekii: insights into adaptation to extreme conditions.</title>
        <authorList>
            <person name="Snopkova K."/>
            <person name="Dufkova K."/>
            <person name="Cejkova D."/>
            <person name="Sedlacek I."/>
            <person name="Smajs D."/>
        </authorList>
    </citation>
    <scope>NUCLEOTIDE SEQUENCE [LARGE SCALE GENOMIC DNA]</scope>
    <source>
        <strain evidence="1 2">P2673</strain>
    </source>
</reference>
<accession>A0A2U2D440</accession>
<sequence length="60" mass="6533">MFASRLTPTFDWCWARNFWAVQITCGSELARESGLSVSVIVGCAAAIASKLAPTFGFLYI</sequence>
<dbReference type="EMBL" id="QFAW01000032">
    <property type="protein sequence ID" value="PWE41780.1"/>
    <property type="molecule type" value="Genomic_DNA"/>
</dbReference>
<dbReference type="AlphaFoldDB" id="A0A2U2D440"/>
<gene>
    <name evidence="1" type="ORF">C9I49_20825</name>
</gene>
<evidence type="ECO:0000313" key="2">
    <source>
        <dbReference type="Proteomes" id="UP000245056"/>
    </source>
</evidence>
<dbReference type="Proteomes" id="UP000245056">
    <property type="component" value="Unassembled WGS sequence"/>
</dbReference>
<evidence type="ECO:0000313" key="1">
    <source>
        <dbReference type="EMBL" id="PWE41780.1"/>
    </source>
</evidence>